<evidence type="ECO:0000256" key="11">
    <source>
        <dbReference type="ARBA" id="ARBA00033342"/>
    </source>
</evidence>
<dbReference type="GO" id="GO:0051205">
    <property type="term" value="P:protein insertion into membrane"/>
    <property type="evidence" value="ECO:0007669"/>
    <property type="project" value="TreeGrafter"/>
</dbReference>
<evidence type="ECO:0000256" key="13">
    <source>
        <dbReference type="SAM" id="MobiDB-lite"/>
    </source>
</evidence>
<comment type="function">
    <text evidence="7">Required for the insertion and/or proper folding and/or complex formation of integral membrane proteins into the membrane. Involved in integration of membrane proteins that insert both dependently and independently of the Sec translocase complex, as well as at least some lipoproteins. Aids folding of multispanning membrane proteins.</text>
</comment>
<dbReference type="InterPro" id="IPR028055">
    <property type="entry name" value="YidC/Oxa/ALB_C"/>
</dbReference>
<evidence type="ECO:0000256" key="1">
    <source>
        <dbReference type="ARBA" id="ARBA00004141"/>
    </source>
</evidence>
<dbReference type="Pfam" id="PF02096">
    <property type="entry name" value="60KD_IMP"/>
    <property type="match status" value="1"/>
</dbReference>
<feature type="transmembrane region" description="Helical" evidence="14">
    <location>
        <begin position="150"/>
        <end position="170"/>
    </location>
</feature>
<dbReference type="AlphaFoldDB" id="A0A316AVT1"/>
<feature type="transmembrane region" description="Helical" evidence="14">
    <location>
        <begin position="176"/>
        <end position="199"/>
    </location>
</feature>
<name>A0A316AVT1_9ACTN</name>
<comment type="caution">
    <text evidence="16">The sequence shown here is derived from an EMBL/GenBank/DDBJ whole genome shotgun (WGS) entry which is preliminary data.</text>
</comment>
<organism evidence="16 17">
    <name type="scientific">Quadrisphaera granulorum</name>
    <dbReference type="NCBI Taxonomy" id="317664"/>
    <lineage>
        <taxon>Bacteria</taxon>
        <taxon>Bacillati</taxon>
        <taxon>Actinomycetota</taxon>
        <taxon>Actinomycetes</taxon>
        <taxon>Kineosporiales</taxon>
        <taxon>Kineosporiaceae</taxon>
        <taxon>Quadrisphaera</taxon>
    </lineage>
</organism>
<dbReference type="InterPro" id="IPR001708">
    <property type="entry name" value="YidC/ALB3/OXA1/COX18"/>
</dbReference>
<dbReference type="OrthoDB" id="5187465at2"/>
<evidence type="ECO:0000256" key="3">
    <source>
        <dbReference type="ARBA" id="ARBA00015325"/>
    </source>
</evidence>
<evidence type="ECO:0000313" key="16">
    <source>
        <dbReference type="EMBL" id="PWJ54217.1"/>
    </source>
</evidence>
<dbReference type="GO" id="GO:0032977">
    <property type="term" value="F:membrane insertase activity"/>
    <property type="evidence" value="ECO:0007669"/>
    <property type="project" value="InterPro"/>
</dbReference>
<evidence type="ECO:0000256" key="2">
    <source>
        <dbReference type="ARBA" id="ARBA00010527"/>
    </source>
</evidence>
<proteinExistence type="inferred from homology"/>
<evidence type="ECO:0000313" key="17">
    <source>
        <dbReference type="Proteomes" id="UP000245469"/>
    </source>
</evidence>
<dbReference type="RefSeq" id="WP_109773896.1">
    <property type="nucleotide sequence ID" value="NZ_QGDQ01000008.1"/>
</dbReference>
<feature type="transmembrane region" description="Helical" evidence="14">
    <location>
        <begin position="226"/>
        <end position="249"/>
    </location>
</feature>
<dbReference type="PANTHER" id="PTHR12428">
    <property type="entry name" value="OXA1"/>
    <property type="match status" value="1"/>
</dbReference>
<comment type="subcellular location">
    <subcellularLocation>
        <location evidence="1 12">Membrane</location>
        <topology evidence="1 12">Multi-pass membrane protein</topology>
    </subcellularLocation>
</comment>
<comment type="subunit">
    <text evidence="8">Interacts with the Sec translocase complex via SecD. Specifically interacts with transmembrane segments of nascent integral membrane proteins during membrane integration.</text>
</comment>
<keyword evidence="5 14" id="KW-1133">Transmembrane helix</keyword>
<evidence type="ECO:0000256" key="4">
    <source>
        <dbReference type="ARBA" id="ARBA00022692"/>
    </source>
</evidence>
<evidence type="ECO:0000256" key="8">
    <source>
        <dbReference type="ARBA" id="ARBA00026028"/>
    </source>
</evidence>
<reference evidence="16 17" key="1">
    <citation type="submission" date="2018-03" db="EMBL/GenBank/DDBJ databases">
        <title>Genomic Encyclopedia of Archaeal and Bacterial Type Strains, Phase II (KMG-II): from individual species to whole genera.</title>
        <authorList>
            <person name="Goeker M."/>
        </authorList>
    </citation>
    <scope>NUCLEOTIDE SEQUENCE [LARGE SCALE GENOMIC DNA]</scope>
    <source>
        <strain evidence="16 17">DSM 44889</strain>
    </source>
</reference>
<feature type="transmembrane region" description="Helical" evidence="14">
    <location>
        <begin position="40"/>
        <end position="62"/>
    </location>
</feature>
<accession>A0A316AVT1</accession>
<dbReference type="GO" id="GO:0005886">
    <property type="term" value="C:plasma membrane"/>
    <property type="evidence" value="ECO:0007669"/>
    <property type="project" value="TreeGrafter"/>
</dbReference>
<evidence type="ECO:0000256" key="10">
    <source>
        <dbReference type="ARBA" id="ARBA00033245"/>
    </source>
</evidence>
<evidence type="ECO:0000259" key="15">
    <source>
        <dbReference type="Pfam" id="PF02096"/>
    </source>
</evidence>
<protein>
    <recommendedName>
        <fullName evidence="3">Membrane protein insertase YidC</fullName>
    </recommendedName>
    <alternativeName>
        <fullName evidence="11">Foldase YidC</fullName>
    </alternativeName>
    <alternativeName>
        <fullName evidence="10">Membrane integrase YidC</fullName>
    </alternativeName>
    <alternativeName>
        <fullName evidence="9">Membrane protein YidC</fullName>
    </alternativeName>
</protein>
<feature type="region of interest" description="Disordered" evidence="13">
    <location>
        <begin position="276"/>
        <end position="297"/>
    </location>
</feature>
<evidence type="ECO:0000256" key="6">
    <source>
        <dbReference type="ARBA" id="ARBA00023136"/>
    </source>
</evidence>
<gene>
    <name evidence="16" type="ORF">BXY45_108124</name>
</gene>
<comment type="similarity">
    <text evidence="2">Belongs to the OXA1/ALB3/YidC family. Type 1 subfamily.</text>
</comment>
<feature type="transmembrane region" description="Helical" evidence="14">
    <location>
        <begin position="12"/>
        <end position="34"/>
    </location>
</feature>
<dbReference type="Proteomes" id="UP000245469">
    <property type="component" value="Unassembled WGS sequence"/>
</dbReference>
<feature type="compositionally biased region" description="Basic and acidic residues" evidence="13">
    <location>
        <begin position="277"/>
        <end position="289"/>
    </location>
</feature>
<evidence type="ECO:0000256" key="7">
    <source>
        <dbReference type="ARBA" id="ARBA00025034"/>
    </source>
</evidence>
<sequence length="297" mass="30936">MPSSWSLLNPFAWLETAVSGVLVVAHALLGALGLDPASGAAWVGAIVVLVVSVRLALLPLVLRQVRASHRLARIAPQLRALQTRYSRPTGPGGRQQLTRDPAELARWRAEQKALHVEAGASPLSFLPVLLQVPVMLALAHVLDGAAREHAVGLLTPLLAAQAGAATVLGAPLSGSLLGGGAGALLAVVLVAVVAVATWVTTHRQLRLGTTPEVLEGPVGQAQRMTVWVMPLVMAATSAAVPLGLLVYWASSAVWSLVQSAALLRWLPTPGTPAAAAREQRLEGRLEGRPAPEVANRP</sequence>
<evidence type="ECO:0000256" key="5">
    <source>
        <dbReference type="ARBA" id="ARBA00022989"/>
    </source>
</evidence>
<dbReference type="NCBIfam" id="TIGR03592">
    <property type="entry name" value="yidC_oxa1_cterm"/>
    <property type="match status" value="1"/>
</dbReference>
<dbReference type="PANTHER" id="PTHR12428:SF65">
    <property type="entry name" value="CYTOCHROME C OXIDASE ASSEMBLY PROTEIN COX18, MITOCHONDRIAL"/>
    <property type="match status" value="1"/>
</dbReference>
<feature type="domain" description="Membrane insertase YidC/Oxa/ALB C-terminal" evidence="15">
    <location>
        <begin position="42"/>
        <end position="261"/>
    </location>
</feature>
<keyword evidence="17" id="KW-1185">Reference proteome</keyword>
<dbReference type="EMBL" id="QGDQ01000008">
    <property type="protein sequence ID" value="PWJ54217.1"/>
    <property type="molecule type" value="Genomic_DNA"/>
</dbReference>
<keyword evidence="4 12" id="KW-0812">Transmembrane</keyword>
<evidence type="ECO:0000256" key="12">
    <source>
        <dbReference type="RuleBase" id="RU003945"/>
    </source>
</evidence>
<evidence type="ECO:0000256" key="14">
    <source>
        <dbReference type="SAM" id="Phobius"/>
    </source>
</evidence>
<evidence type="ECO:0000256" key="9">
    <source>
        <dbReference type="ARBA" id="ARBA00031538"/>
    </source>
</evidence>
<keyword evidence="6 14" id="KW-0472">Membrane</keyword>